<evidence type="ECO:0000259" key="1">
    <source>
        <dbReference type="Pfam" id="PF13472"/>
    </source>
</evidence>
<feature type="domain" description="SGNH hydrolase-type esterase" evidence="1">
    <location>
        <begin position="52"/>
        <end position="219"/>
    </location>
</feature>
<dbReference type="CDD" id="cd00229">
    <property type="entry name" value="SGNH_hydrolase"/>
    <property type="match status" value="1"/>
</dbReference>
<dbReference type="Gene3D" id="2.60.120.260">
    <property type="entry name" value="Galactose-binding domain-like"/>
    <property type="match status" value="1"/>
</dbReference>
<dbReference type="RefSeq" id="WP_016196482.1">
    <property type="nucleotide sequence ID" value="NZ_AQPN01000110.1"/>
</dbReference>
<comment type="caution">
    <text evidence="2">The sequence shown here is derived from an EMBL/GenBank/DDBJ whole genome shotgun (WGS) entry which is preliminary data.</text>
</comment>
<dbReference type="InterPro" id="IPR036514">
    <property type="entry name" value="SGNH_hydro_sf"/>
</dbReference>
<organism evidence="2 3">
    <name type="scientific">Arcticibacter svalbardensis MN12-7</name>
    <dbReference type="NCBI Taxonomy" id="1150600"/>
    <lineage>
        <taxon>Bacteria</taxon>
        <taxon>Pseudomonadati</taxon>
        <taxon>Bacteroidota</taxon>
        <taxon>Sphingobacteriia</taxon>
        <taxon>Sphingobacteriales</taxon>
        <taxon>Sphingobacteriaceae</taxon>
        <taxon>Arcticibacter</taxon>
    </lineage>
</organism>
<keyword evidence="3" id="KW-1185">Reference proteome</keyword>
<dbReference type="Gene3D" id="3.40.50.1110">
    <property type="entry name" value="SGNH hydrolase"/>
    <property type="match status" value="1"/>
</dbReference>
<gene>
    <name evidence="2" type="ORF">ADIARSV_3253</name>
</gene>
<dbReference type="eggNOG" id="COG1073">
    <property type="taxonomic scope" value="Bacteria"/>
</dbReference>
<dbReference type="Pfam" id="PF13472">
    <property type="entry name" value="Lipase_GDSL_2"/>
    <property type="match status" value="1"/>
</dbReference>
<dbReference type="OrthoDB" id="9796689at2"/>
<accession>R9GPS4</accession>
<sequence>MKKNIFLLLTFLLIYTSIFAQKKSSDYVTYYGKLQNTTYQILKQKEITIAYLGGSITNMDGWRALVSQKLAQKYPETKFKFINAGISSLGSLPHAFRLQKDLLDSAKVDLLFVESAVNDAVNGTNEKTQRRALEGVIRHALKANPYTDIVMMAFVDQDKIADYKAGKIPREVKVHEDIAKYYHLPFVNLAKEITERIDAGEFTWEKDFKNLHPSPFGQRYYTNTISSIFNESFEQDVQQQLFAHQFPPSLDVGNYNDGIYWPISKVRKNTGFKIIQKWEPQDSASTRQGFVDIPILEGKGNGANFELKFKGNTLGITVLSGPDAGVLAYEIDGKHYDPIDINTQYSKKLHLPRYLLLADDLGKGKHLLKLIVNQSKERTTGNVIRIPWFLVNNPK</sequence>
<dbReference type="InterPro" id="IPR013830">
    <property type="entry name" value="SGNH_hydro"/>
</dbReference>
<dbReference type="SUPFAM" id="SSF52266">
    <property type="entry name" value="SGNH hydrolase"/>
    <property type="match status" value="1"/>
</dbReference>
<dbReference type="STRING" id="1150600.ADIARSV_3253"/>
<dbReference type="EMBL" id="AQPN01000110">
    <property type="protein sequence ID" value="EOR93540.1"/>
    <property type="molecule type" value="Genomic_DNA"/>
</dbReference>
<dbReference type="AlphaFoldDB" id="R9GPS4"/>
<evidence type="ECO:0000313" key="3">
    <source>
        <dbReference type="Proteomes" id="UP000014174"/>
    </source>
</evidence>
<name>R9GPS4_9SPHI</name>
<dbReference type="PANTHER" id="PTHR34407">
    <property type="entry name" value="EXPRESSED PROTEIN"/>
    <property type="match status" value="1"/>
</dbReference>
<reference evidence="2 3" key="1">
    <citation type="journal article" date="2013" name="Genome Announc.">
        <title>Draft Genome Sequence of Arcticibacter svalbardensis Strain MN12-7T, a Member of the Family Sphingobacteriaceae Isolated from an Arctic Soil Sample.</title>
        <authorList>
            <person name="Shivaji S."/>
            <person name="Ara S."/>
            <person name="Prasad S."/>
            <person name="Manasa B.P."/>
            <person name="Begum Z."/>
            <person name="Singh A."/>
            <person name="Kumar Pinnaka A."/>
        </authorList>
    </citation>
    <scope>NUCLEOTIDE SEQUENCE [LARGE SCALE GENOMIC DNA]</scope>
    <source>
        <strain evidence="2 3">MN12-7</strain>
    </source>
</reference>
<protein>
    <submittedName>
        <fullName evidence="2">Putative O-antigen related protein</fullName>
    </submittedName>
</protein>
<dbReference type="PANTHER" id="PTHR34407:SF1">
    <property type="entry name" value="SGNH HYDROLASE-TYPE ESTERASE DOMAIN-CONTAINING PROTEIN"/>
    <property type="match status" value="1"/>
</dbReference>
<proteinExistence type="predicted"/>
<dbReference type="GO" id="GO:0016788">
    <property type="term" value="F:hydrolase activity, acting on ester bonds"/>
    <property type="evidence" value="ECO:0007669"/>
    <property type="project" value="UniProtKB-ARBA"/>
</dbReference>
<dbReference type="Proteomes" id="UP000014174">
    <property type="component" value="Unassembled WGS sequence"/>
</dbReference>
<evidence type="ECO:0000313" key="2">
    <source>
        <dbReference type="EMBL" id="EOR93540.1"/>
    </source>
</evidence>